<comment type="similarity">
    <text evidence="1 2">Belongs to the enoyl-CoA hydratase/isomerase family.</text>
</comment>
<evidence type="ECO:0000313" key="4">
    <source>
        <dbReference type="Proteomes" id="UP000007258"/>
    </source>
</evidence>
<dbReference type="CDD" id="cd06558">
    <property type="entry name" value="crotonase-like"/>
    <property type="match status" value="1"/>
</dbReference>
<dbReference type="GO" id="GO:0005739">
    <property type="term" value="C:mitochondrion"/>
    <property type="evidence" value="ECO:0007669"/>
    <property type="project" value="TreeGrafter"/>
</dbReference>
<dbReference type="Proteomes" id="UP000007258">
    <property type="component" value="Chromosome 31"/>
</dbReference>
<evidence type="ECO:0000256" key="1">
    <source>
        <dbReference type="ARBA" id="ARBA00005254"/>
    </source>
</evidence>
<evidence type="ECO:0000256" key="2">
    <source>
        <dbReference type="RuleBase" id="RU003707"/>
    </source>
</evidence>
<dbReference type="InterPro" id="IPR001753">
    <property type="entry name" value="Enoyl-CoA_hydra/iso"/>
</dbReference>
<dbReference type="VEuPathDB" id="TriTrypDB:LbrM.31.2490"/>
<dbReference type="OMA" id="FAMSCEY"/>
<protein>
    <submittedName>
        <fullName evidence="3">3,2-trans-enoyl-CoA isomerase,mitochondrial</fullName>
        <ecNumber evidence="3">5.3.3.8</ecNumber>
    </submittedName>
</protein>
<dbReference type="GeneID" id="5418155"/>
<keyword evidence="3" id="KW-0413">Isomerase</keyword>
<dbReference type="GO" id="GO:0004165">
    <property type="term" value="F:delta(3)-delta(2)-enoyl-CoA isomerase activity"/>
    <property type="evidence" value="ECO:0007669"/>
    <property type="project" value="UniProtKB-EC"/>
</dbReference>
<evidence type="ECO:0000313" key="3">
    <source>
        <dbReference type="EMBL" id="CAM42669.1"/>
    </source>
</evidence>
<dbReference type="Pfam" id="PF00378">
    <property type="entry name" value="ECH_1"/>
    <property type="match status" value="1"/>
</dbReference>
<dbReference type="EC" id="5.3.3.8" evidence="3"/>
<dbReference type="PANTHER" id="PTHR11941">
    <property type="entry name" value="ENOYL-COA HYDRATASE-RELATED"/>
    <property type="match status" value="1"/>
</dbReference>
<keyword evidence="4" id="KW-1185">Reference proteome</keyword>
<dbReference type="Gene3D" id="3.90.226.10">
    <property type="entry name" value="2-enoyl-CoA Hydratase, Chain A, domain 1"/>
    <property type="match status" value="1"/>
</dbReference>
<dbReference type="Gene3D" id="6.10.250.170">
    <property type="match status" value="1"/>
</dbReference>
<accession>A4HJK5</accession>
<dbReference type="KEGG" id="lbz:LBRM_31_2490"/>
<proteinExistence type="inferred from homology"/>
<dbReference type="InterPro" id="IPR029045">
    <property type="entry name" value="ClpP/crotonase-like_dom_sf"/>
</dbReference>
<sequence length="184" mass="21211">MWLIFNSFPKPIIAAITGNAPAAGCIIAMGCDYRVMARGPKDNTNNNRLYRIGLNETKLGLVAPPWTMPAYAYLLGSRQAERMLQLGETPLADDAHKLGLIDEVASDEEQTIEAAYKQAERFLSVPQQSRWMARDMMRREYLQMLASDEERNYDTEFFTQFVMNPEVQHNLERYLERLKSRSRK</sequence>
<dbReference type="EMBL" id="FR799006">
    <property type="protein sequence ID" value="CAM42669.1"/>
    <property type="molecule type" value="Genomic_DNA"/>
</dbReference>
<dbReference type="PANTHER" id="PTHR11941:SF45">
    <property type="entry name" value="ENOYL-COA DELTA ISOMERASE 1, MITOCHONDRIAL"/>
    <property type="match status" value="1"/>
</dbReference>
<dbReference type="GO" id="GO:0006635">
    <property type="term" value="P:fatty acid beta-oxidation"/>
    <property type="evidence" value="ECO:0007669"/>
    <property type="project" value="TreeGrafter"/>
</dbReference>
<name>A4HJK5_LEIBR</name>
<dbReference type="RefSeq" id="XP_001567242.1">
    <property type="nucleotide sequence ID" value="XM_001567192.1"/>
</dbReference>
<dbReference type="PROSITE" id="PS00166">
    <property type="entry name" value="ENOYL_COA_HYDRATASE"/>
    <property type="match status" value="1"/>
</dbReference>
<dbReference type="InterPro" id="IPR018376">
    <property type="entry name" value="Enoyl-CoA_hyd/isom_CS"/>
</dbReference>
<dbReference type="InParanoid" id="A4HJK5"/>
<reference evidence="3 4" key="1">
    <citation type="journal article" date="2007" name="Nat. Genet.">
        <title>Comparative genomic analysis of three Leishmania species that cause diverse human disease.</title>
        <authorList>
            <person name="Peacock C.S."/>
            <person name="Seeger K."/>
            <person name="Harris D."/>
            <person name="Murphy L."/>
            <person name="Ruiz J.C."/>
            <person name="Quail M.A."/>
            <person name="Peters N."/>
            <person name="Adlem E."/>
            <person name="Tivey A."/>
            <person name="Aslett M."/>
            <person name="Kerhornou A."/>
            <person name="Ivens A."/>
            <person name="Fraser A."/>
            <person name="Rajandream M.A."/>
            <person name="Carver T."/>
            <person name="Norbertczak H."/>
            <person name="Chillingworth T."/>
            <person name="Hance Z."/>
            <person name="Jagels K."/>
            <person name="Moule S."/>
            <person name="Ormond D."/>
            <person name="Rutter S."/>
            <person name="Squares R."/>
            <person name="Whitehead S."/>
            <person name="Rabbinowitsch E."/>
            <person name="Arrowsmith C."/>
            <person name="White B."/>
            <person name="Thurston S."/>
            <person name="Bringaud F."/>
            <person name="Baldauf S.L."/>
            <person name="Faulconbridge A."/>
            <person name="Jeffares D."/>
            <person name="Depledge D.P."/>
            <person name="Oyola S.O."/>
            <person name="Hilley J.D."/>
            <person name="Brito L.O."/>
            <person name="Tosi L.R."/>
            <person name="Barrell B."/>
            <person name="Cruz A.K."/>
            <person name="Mottram J.C."/>
            <person name="Smith D.F."/>
            <person name="Berriman M."/>
        </authorList>
    </citation>
    <scope>NUCLEOTIDE SEQUENCE [LARGE SCALE GENOMIC DNA]</scope>
    <source>
        <strain evidence="3 4">MHOM/BR/75/M2904</strain>
    </source>
</reference>
<reference evidence="3 4" key="2">
    <citation type="journal article" date="2011" name="Genome Res.">
        <title>Chromosome and gene copy number variation allow major structural change between species and strains of Leishmania.</title>
        <authorList>
            <person name="Rogers M.B."/>
            <person name="Hilley J.D."/>
            <person name="Dickens N.J."/>
            <person name="Wilkes J."/>
            <person name="Bates P.A."/>
            <person name="Depledge D.P."/>
            <person name="Harris D."/>
            <person name="Her Y."/>
            <person name="Herzyk P."/>
            <person name="Imamura H."/>
            <person name="Otto T.D."/>
            <person name="Sanders M."/>
            <person name="Seeger K."/>
            <person name="Dujardin J.C."/>
            <person name="Berriman M."/>
            <person name="Smith D.F."/>
            <person name="Hertz-Fowler C."/>
            <person name="Mottram J.C."/>
        </authorList>
    </citation>
    <scope>NUCLEOTIDE SEQUENCE [LARGE SCALE GENOMIC DNA]</scope>
    <source>
        <strain evidence="3 4">MHOM/BR/75/M2904</strain>
    </source>
</reference>
<dbReference type="AlphaFoldDB" id="A4HJK5"/>
<gene>
    <name evidence="3" type="ORF">LBRM_31_2490</name>
</gene>
<dbReference type="SUPFAM" id="SSF52096">
    <property type="entry name" value="ClpP/crotonase"/>
    <property type="match status" value="1"/>
</dbReference>
<organism evidence="3 4">
    <name type="scientific">Leishmania braziliensis</name>
    <dbReference type="NCBI Taxonomy" id="5660"/>
    <lineage>
        <taxon>Eukaryota</taxon>
        <taxon>Discoba</taxon>
        <taxon>Euglenozoa</taxon>
        <taxon>Kinetoplastea</taxon>
        <taxon>Metakinetoplastina</taxon>
        <taxon>Trypanosomatida</taxon>
        <taxon>Trypanosomatidae</taxon>
        <taxon>Leishmaniinae</taxon>
        <taxon>Leishmania</taxon>
        <taxon>Leishmania braziliensis species complex</taxon>
    </lineage>
</organism>
<dbReference type="STRING" id="5660.A4HJK5"/>